<name>A0A9N8HZ36_9STRA</name>
<gene>
    <name evidence="1" type="ORF">SEMRO_2760_G336440.1</name>
</gene>
<evidence type="ECO:0000313" key="1">
    <source>
        <dbReference type="EMBL" id="CAB9530140.1"/>
    </source>
</evidence>
<dbReference type="Proteomes" id="UP001153069">
    <property type="component" value="Unassembled WGS sequence"/>
</dbReference>
<keyword evidence="2" id="KW-1185">Reference proteome</keyword>
<proteinExistence type="predicted"/>
<protein>
    <submittedName>
        <fullName evidence="1">Uncharacterized protein</fullName>
    </submittedName>
</protein>
<reference evidence="1" key="1">
    <citation type="submission" date="2020-06" db="EMBL/GenBank/DDBJ databases">
        <authorList>
            <consortium name="Plant Systems Biology data submission"/>
        </authorList>
    </citation>
    <scope>NUCLEOTIDE SEQUENCE</scope>
    <source>
        <strain evidence="1">D6</strain>
    </source>
</reference>
<dbReference type="OrthoDB" id="10054521at2759"/>
<accession>A0A9N8HZ36</accession>
<sequence>MNPVIGDKALFALGGIRPDTMAEIDKIRCHVSYALGQLQAKTTQDQDARKKLLATLEAYIARGVFPLNENDAAPNQRHPCFVDSAGTPCAVAHLMQQSGAKALADTIASSHKYDSIARMVEDEELSPQIKSWAFSNGLSVRDLSLIQPTYEFVAREARELFSKVESKLLEASSSAACLEEVERNKVSNLMVRFGDTMISGFGWPGRDIPDYLERIKKLEISVPDDKAEVHELIKLLRQEVEGAKRGNGNKRTTAADYEGFLCPEDLEIMKESRISNRRVRHKES</sequence>
<dbReference type="EMBL" id="CAICTM010002758">
    <property type="protein sequence ID" value="CAB9530140.1"/>
    <property type="molecule type" value="Genomic_DNA"/>
</dbReference>
<evidence type="ECO:0000313" key="2">
    <source>
        <dbReference type="Proteomes" id="UP001153069"/>
    </source>
</evidence>
<comment type="caution">
    <text evidence="1">The sequence shown here is derived from an EMBL/GenBank/DDBJ whole genome shotgun (WGS) entry which is preliminary data.</text>
</comment>
<dbReference type="AlphaFoldDB" id="A0A9N8HZ36"/>
<organism evidence="1 2">
    <name type="scientific">Seminavis robusta</name>
    <dbReference type="NCBI Taxonomy" id="568900"/>
    <lineage>
        <taxon>Eukaryota</taxon>
        <taxon>Sar</taxon>
        <taxon>Stramenopiles</taxon>
        <taxon>Ochrophyta</taxon>
        <taxon>Bacillariophyta</taxon>
        <taxon>Bacillariophyceae</taxon>
        <taxon>Bacillariophycidae</taxon>
        <taxon>Naviculales</taxon>
        <taxon>Naviculaceae</taxon>
        <taxon>Seminavis</taxon>
    </lineage>
</organism>